<feature type="domain" description="Tape measure protein N-terminal" evidence="4">
    <location>
        <begin position="101"/>
        <end position="288"/>
    </location>
</feature>
<dbReference type="InterPro" id="IPR013491">
    <property type="entry name" value="Tape_meas_N"/>
</dbReference>
<keyword evidence="1" id="KW-1188">Viral release from host cell</keyword>
<proteinExistence type="predicted"/>
<evidence type="ECO:0000256" key="3">
    <source>
        <dbReference type="SAM" id="MobiDB-lite"/>
    </source>
</evidence>
<keyword evidence="1" id="KW-1245">Viral tail assembly</keyword>
<evidence type="ECO:0000256" key="1">
    <source>
        <dbReference type="ARBA" id="ARBA00022465"/>
    </source>
</evidence>
<dbReference type="GO" id="GO:0098003">
    <property type="term" value="P:viral tail assembly"/>
    <property type="evidence" value="ECO:0007669"/>
    <property type="project" value="UniProtKB-KW"/>
</dbReference>
<evidence type="ECO:0000256" key="2">
    <source>
        <dbReference type="SAM" id="Coils"/>
    </source>
</evidence>
<reference evidence="5" key="1">
    <citation type="journal article" date="2021" name="Proc. Natl. Acad. Sci. U.S.A.">
        <title>A Catalog of Tens of Thousands of Viruses from Human Metagenomes Reveals Hidden Associations with Chronic Diseases.</title>
        <authorList>
            <person name="Tisza M.J."/>
            <person name="Buck C.B."/>
        </authorList>
    </citation>
    <scope>NUCLEOTIDE SEQUENCE</scope>
    <source>
        <strain evidence="5">CtKHS5</strain>
    </source>
</reference>
<feature type="region of interest" description="Disordered" evidence="3">
    <location>
        <begin position="713"/>
        <end position="743"/>
    </location>
</feature>
<dbReference type="NCBIfam" id="TIGR02675">
    <property type="entry name" value="tape_meas_nterm"/>
    <property type="match status" value="1"/>
</dbReference>
<dbReference type="EMBL" id="BK014652">
    <property type="protein sequence ID" value="DAD65995.1"/>
    <property type="molecule type" value="Genomic_DNA"/>
</dbReference>
<evidence type="ECO:0000313" key="5">
    <source>
        <dbReference type="EMBL" id="DAD65995.1"/>
    </source>
</evidence>
<keyword evidence="2" id="KW-0175">Coiled coil</keyword>
<organism evidence="5">
    <name type="scientific">Myoviridae sp. ctKHS5</name>
    <dbReference type="NCBI Taxonomy" id="2823541"/>
    <lineage>
        <taxon>Viruses</taxon>
        <taxon>Duplodnaviria</taxon>
        <taxon>Heunggongvirae</taxon>
        <taxon>Uroviricota</taxon>
        <taxon>Caudoviricetes</taxon>
    </lineage>
</organism>
<feature type="compositionally biased region" description="Basic residues" evidence="3">
    <location>
        <begin position="724"/>
        <end position="735"/>
    </location>
</feature>
<sequence length="1103" mass="117388">MADNLTLALKIKADLNNALNNFKALEAGMQRTSASAKGLGENAKAGSRGFDSLGNSAEAAANKLGKTRAGVESISKQLERLQRLGTVGLGLHLFSGGIAGLARTADEFNNYQSRIQLVSKSNREASQTFRQLMTVANDTGQLFGATAELYTRVYRAMGDRANSQELLQFTKTINQSMVISGANAQEASAAIIQLSQGMASGTLRGEEFNSVAEQAPVILEMLQKSLGKTRGELRKMAEDGELTTEVVLRAVRESAEGVQAQYDQMPKTIGRAVNELSNAWMQFVGRTDNTFSASSVAATVISTLAQNLNVLGNAALVVAGIMAGRFMAGLIQTSAGLVKQTYLMATANQTLIARAAIEVKAAQSALALARATDAEAAAVARLAAANKALVLAQGGLSGLRGGLMALMGGTTGLAIIAVMGLVTAYQYLKEREAELEAQYNQTQAAVQNNIDKTRELIELRKQGQVSGFSDRFTQVNANNAELAAAQAQLDELIRKRDMLQATQKSALLSGVATNYAKELEELNYKIKTLTDSTQHLADQQKILADITQTQMSAALEHAVGNSDQLALKFAALAGTNAPAAMQLVADSIKKAEGEMTSIKGELDKMISKLNQELVDATMTTAQQMDAMRIKIEQAAKAAGDVEGYKVLIATLDTVIALQAQVANAKQAKEGKNYLEGLRERQLTQGMTTAQRIKHDNRNKGLQGADLAEADALADKIQAGESRRRGGGRRGGGRKKSAADQAAENEQKNLELNIQYLRLTGQEVKANLTDVESRYNRMIGEFQKAGNVDGINLIKKILPLEQAKVQVDGLQTEINKLFQNQSAQEQSIQAQVQTGLITHLAGQQKLKEVYAQTVSEIEKQLPLLERLAKMPGQQGEQARAMLEQMKLKIVELKTAGNELQKAFEDGLTRGIESSLMGLAQGTMTLKDAIKNLALTVVNAMAQVAAQQLALQAVSGITGLFGGAAGVSVMAATGGYIRGPGTGTSDSIPARLSNGEFVVREAMVRKYGVGFLHAINRGRLAGFADGGLVSSPAMPQYREPGLTTSMQDGTAGQIQVSAPPVNIKQTLAVDSAELFTAGIGTVAGERAVMTTLIANKDTIKQALNN</sequence>
<dbReference type="Pfam" id="PF20155">
    <property type="entry name" value="TMP_3"/>
    <property type="match status" value="1"/>
</dbReference>
<name>A0A8S5L7T9_9CAUD</name>
<feature type="coiled-coil region" evidence="2">
    <location>
        <begin position="475"/>
        <end position="532"/>
    </location>
</feature>
<evidence type="ECO:0000259" key="4">
    <source>
        <dbReference type="Pfam" id="PF20155"/>
    </source>
</evidence>
<protein>
    <submittedName>
        <fullName evidence="5">Tail tape measure</fullName>
    </submittedName>
</protein>
<accession>A0A8S5L7T9</accession>